<accession>A0AAE3NWB2</accession>
<comment type="caution">
    <text evidence="5">The sequence shown here is derived from an EMBL/GenBank/DDBJ whole genome shotgun (WGS) entry which is preliminary data.</text>
</comment>
<dbReference type="EMBL" id="JARGYC010000086">
    <property type="protein sequence ID" value="MDF0603296.1"/>
    <property type="molecule type" value="Genomic_DNA"/>
</dbReference>
<proteinExistence type="inferred from homology"/>
<keyword evidence="6" id="KW-1185">Reference proteome</keyword>
<name>A0AAE3NWB2_9RHOB</name>
<comment type="cofactor">
    <cofactor evidence="1 4">
        <name>pyridoxal 5'-phosphate</name>
        <dbReference type="ChEBI" id="CHEBI:597326"/>
    </cofactor>
</comment>
<dbReference type="PANTHER" id="PTHR32328">
    <property type="entry name" value="L-SERYL-TRNA(SEC) SELENIUM TRANSFERASE"/>
    <property type="match status" value="1"/>
</dbReference>
<dbReference type="Proteomes" id="UP001220964">
    <property type="component" value="Unassembled WGS sequence"/>
</dbReference>
<dbReference type="AlphaFoldDB" id="A0AAE3NWB2"/>
<dbReference type="PANTHER" id="PTHR32328:SF0">
    <property type="entry name" value="L-SERYL-TRNA(SEC) SELENIUM TRANSFERASE"/>
    <property type="match status" value="1"/>
</dbReference>
<dbReference type="GO" id="GO:0004125">
    <property type="term" value="F:L-seryl-tRNA(Sec) selenium transferase activity"/>
    <property type="evidence" value="ECO:0007669"/>
    <property type="project" value="TreeGrafter"/>
</dbReference>
<keyword evidence="5" id="KW-0808">Transferase</keyword>
<dbReference type="SUPFAM" id="SSF53383">
    <property type="entry name" value="PLP-dependent transferases"/>
    <property type="match status" value="1"/>
</dbReference>
<dbReference type="RefSeq" id="WP_275569419.1">
    <property type="nucleotide sequence ID" value="NZ_JARGYC010000086.1"/>
</dbReference>
<organism evidence="5 6">
    <name type="scientific">Psychromarinibacter sediminicola</name>
    <dbReference type="NCBI Taxonomy" id="3033385"/>
    <lineage>
        <taxon>Bacteria</taxon>
        <taxon>Pseudomonadati</taxon>
        <taxon>Pseudomonadota</taxon>
        <taxon>Alphaproteobacteria</taxon>
        <taxon>Rhodobacterales</taxon>
        <taxon>Paracoccaceae</taxon>
        <taxon>Psychromarinibacter</taxon>
    </lineage>
</organism>
<keyword evidence="5" id="KW-0032">Aminotransferase</keyword>
<protein>
    <submittedName>
        <fullName evidence="5">DegT/DnrJ/EryC1/StrS family aminotransferase</fullName>
    </submittedName>
</protein>
<keyword evidence="2 4" id="KW-0663">Pyridoxal phosphate</keyword>
<evidence type="ECO:0000313" key="5">
    <source>
        <dbReference type="EMBL" id="MDF0603296.1"/>
    </source>
</evidence>
<reference evidence="5" key="1">
    <citation type="submission" date="2023-03" db="EMBL/GenBank/DDBJ databases">
        <title>Multiphase analysis and comparison of six strains from genera Psychromarinibacter, Lutimaribacter, and Maritimibacter, including a novel species: Psychromarinibacter sediminicola sp. nov.</title>
        <authorList>
            <person name="Wang Y.-H."/>
            <person name="Ye M.-Q."/>
            <person name="Du Z.-J."/>
        </authorList>
    </citation>
    <scope>NUCLEOTIDE SEQUENCE</scope>
    <source>
        <strain evidence="5">C21-152</strain>
    </source>
</reference>
<dbReference type="GO" id="GO:0008483">
    <property type="term" value="F:transaminase activity"/>
    <property type="evidence" value="ECO:0007669"/>
    <property type="project" value="UniProtKB-KW"/>
</dbReference>
<evidence type="ECO:0000256" key="3">
    <source>
        <dbReference type="ARBA" id="ARBA00044507"/>
    </source>
</evidence>
<sequence>MINAAGTLTRLSGAPLAPGVLEAMAEADAASADMFEVQAHASRDIAAATGAAAGLVTSGATGGLLLSAAAVLARLDVGRMDRLPETEGPNEIIVARGQRNGYDHALRAAGARLVEVGLAEPLSGAGIREAEPWEYEAAFGPRTAAILHVASRRAAPSLAEVAEVARAHGLPLIVDAAAELPPQDNLRRFVGEGADLVIFSGGKVLGGPAGTGIMAGRAELIASAAMQVLDTDVRWADWTPPSDFIDRTRLRGLPRQGIGRSCKVGKNEIAGLLAALDHFLSEGDEARHARWLKTCRRIVDGLEGAGRFTVSIDGAERTDGIPLVELRCADPAMAERLRHCFTAHPTPVHTAFDPFRPDCVLVNPVCIRPGELPTLLDVLNP</sequence>
<evidence type="ECO:0000256" key="2">
    <source>
        <dbReference type="ARBA" id="ARBA00022898"/>
    </source>
</evidence>
<gene>
    <name evidence="5" type="ORF">P1J78_21410</name>
</gene>
<feature type="modified residue" description="N6-(pyridoxal phosphate)lysine" evidence="4">
    <location>
        <position position="203"/>
    </location>
</feature>
<dbReference type="InterPro" id="IPR018319">
    <property type="entry name" value="SelA-like"/>
</dbReference>
<comment type="similarity">
    <text evidence="3">Belongs to the SelA family.</text>
</comment>
<evidence type="ECO:0000313" key="6">
    <source>
        <dbReference type="Proteomes" id="UP001220964"/>
    </source>
</evidence>
<dbReference type="Pfam" id="PF03841">
    <property type="entry name" value="SelA"/>
    <property type="match status" value="1"/>
</dbReference>
<evidence type="ECO:0000256" key="4">
    <source>
        <dbReference type="PIRSR" id="PIRSR618319-50"/>
    </source>
</evidence>
<evidence type="ECO:0000256" key="1">
    <source>
        <dbReference type="ARBA" id="ARBA00001933"/>
    </source>
</evidence>
<dbReference type="Gene3D" id="3.40.640.10">
    <property type="entry name" value="Type I PLP-dependent aspartate aminotransferase-like (Major domain)"/>
    <property type="match status" value="1"/>
</dbReference>
<dbReference type="InterPro" id="IPR015421">
    <property type="entry name" value="PyrdxlP-dep_Trfase_major"/>
</dbReference>
<dbReference type="InterPro" id="IPR015424">
    <property type="entry name" value="PyrdxlP-dep_Trfase"/>
</dbReference>